<keyword evidence="11" id="KW-1185">Reference proteome</keyword>
<evidence type="ECO:0000256" key="1">
    <source>
        <dbReference type="ARBA" id="ARBA00004138"/>
    </source>
</evidence>
<evidence type="ECO:0000256" key="7">
    <source>
        <dbReference type="ARBA" id="ARBA00023212"/>
    </source>
</evidence>
<evidence type="ECO:0000256" key="5">
    <source>
        <dbReference type="ARBA" id="ARBA00022737"/>
    </source>
</evidence>
<keyword evidence="5" id="KW-0677">Repeat</keyword>
<dbReference type="PANTHER" id="PTHR14885:SF1">
    <property type="entry name" value="CILIA- AND FLAGELLA-ASSOCIATED PROTEIN 43"/>
    <property type="match status" value="1"/>
</dbReference>
<organism evidence="10 11">
    <name type="scientific">Dibothriocephalus latus</name>
    <name type="common">Fish tapeworm</name>
    <name type="synonym">Diphyllobothrium latum</name>
    <dbReference type="NCBI Taxonomy" id="60516"/>
    <lineage>
        <taxon>Eukaryota</taxon>
        <taxon>Metazoa</taxon>
        <taxon>Spiralia</taxon>
        <taxon>Lophotrochozoa</taxon>
        <taxon>Platyhelminthes</taxon>
        <taxon>Cestoda</taxon>
        <taxon>Eucestoda</taxon>
        <taxon>Diphyllobothriidea</taxon>
        <taxon>Diphyllobothriidae</taxon>
        <taxon>Dibothriocephalus</taxon>
    </lineage>
</organism>
<accession>A0A3P6SK89</accession>
<evidence type="ECO:0000313" key="10">
    <source>
        <dbReference type="EMBL" id="VDK70113.1"/>
    </source>
</evidence>
<keyword evidence="8" id="KW-0966">Cell projection</keyword>
<protein>
    <submittedName>
        <fullName evidence="10">Uncharacterized protein</fullName>
    </submittedName>
</protein>
<keyword evidence="4" id="KW-0853">WD repeat</keyword>
<evidence type="ECO:0000256" key="8">
    <source>
        <dbReference type="ARBA" id="ARBA00023273"/>
    </source>
</evidence>
<evidence type="ECO:0000256" key="2">
    <source>
        <dbReference type="ARBA" id="ARBA00004245"/>
    </source>
</evidence>
<dbReference type="Pfam" id="PF25828">
    <property type="entry name" value="CC_Cfap43"/>
    <property type="match status" value="1"/>
</dbReference>
<gene>
    <name evidence="10" type="ORF">DILT_LOCUS2221</name>
</gene>
<dbReference type="EMBL" id="UYRU01041820">
    <property type="protein sequence ID" value="VDK70113.1"/>
    <property type="molecule type" value="Genomic_DNA"/>
</dbReference>
<keyword evidence="7" id="KW-0206">Cytoskeleton</keyword>
<dbReference type="GO" id="GO:0060271">
    <property type="term" value="P:cilium assembly"/>
    <property type="evidence" value="ECO:0007669"/>
    <property type="project" value="TreeGrafter"/>
</dbReference>
<evidence type="ECO:0000256" key="6">
    <source>
        <dbReference type="ARBA" id="ARBA00023054"/>
    </source>
</evidence>
<dbReference type="AlphaFoldDB" id="A0A3P6SK89"/>
<keyword evidence="3" id="KW-0963">Cytoplasm</keyword>
<name>A0A3P6SK89_DIBLA</name>
<feature type="coiled-coil region" evidence="9">
    <location>
        <begin position="149"/>
        <end position="176"/>
    </location>
</feature>
<feature type="coiled-coil region" evidence="9">
    <location>
        <begin position="247"/>
        <end position="288"/>
    </location>
</feature>
<evidence type="ECO:0000313" key="11">
    <source>
        <dbReference type="Proteomes" id="UP000281553"/>
    </source>
</evidence>
<dbReference type="PANTHER" id="PTHR14885">
    <property type="entry name" value="CILIA- AND FLAGELLA-ASSOCIATED PROTEIN 43-RELATED"/>
    <property type="match status" value="1"/>
</dbReference>
<dbReference type="OrthoDB" id="535167at2759"/>
<evidence type="ECO:0000256" key="4">
    <source>
        <dbReference type="ARBA" id="ARBA00022574"/>
    </source>
</evidence>
<comment type="subcellular location">
    <subcellularLocation>
        <location evidence="1">Cell projection</location>
        <location evidence="1">Cilium</location>
    </subcellularLocation>
    <subcellularLocation>
        <location evidence="2">Cytoplasm</location>
        <location evidence="2">Cytoskeleton</location>
    </subcellularLocation>
</comment>
<reference evidence="10 11" key="1">
    <citation type="submission" date="2018-11" db="EMBL/GenBank/DDBJ databases">
        <authorList>
            <consortium name="Pathogen Informatics"/>
        </authorList>
    </citation>
    <scope>NUCLEOTIDE SEQUENCE [LARGE SCALE GENOMIC DNA]</scope>
</reference>
<sequence>MQEVIRQLMTKFNVVFEEYYEKKRLEIRGISKRVVRINQILPDLYPDKPLVSMTKYEFQPVEKPEVILTVTDEEVDVEKYLSPEQIAELERLAALEAERLRLAKLDNWRERGLEDMMGGVLEVRREDELKKDIPKPAFLLAGKPEIEWTEDEKRIYNAYLKAVKELEEEREKYRKVSHTSSRPFSFLEADMRKNMAAIDEAKAKFNENMVELFAIWLRYEVATLQEVVKIWKLKSSILLDEELRHHELVLQERVEDLQKRLEELDVVIREVRDVIERVQEAVELLAAEDRLMEKAFKKEFPDVHGAVFDLLNKAYKRRPKYVGKFFAEFQYWFV</sequence>
<evidence type="ECO:0000256" key="3">
    <source>
        <dbReference type="ARBA" id="ARBA00022490"/>
    </source>
</evidence>
<evidence type="ECO:0000256" key="9">
    <source>
        <dbReference type="SAM" id="Coils"/>
    </source>
</evidence>
<dbReference type="Proteomes" id="UP000281553">
    <property type="component" value="Unassembled WGS sequence"/>
</dbReference>
<dbReference type="GO" id="GO:0005930">
    <property type="term" value="C:axoneme"/>
    <property type="evidence" value="ECO:0007669"/>
    <property type="project" value="TreeGrafter"/>
</dbReference>
<proteinExistence type="predicted"/>
<keyword evidence="6 9" id="KW-0175">Coiled coil</keyword>